<dbReference type="InterPro" id="IPR012853">
    <property type="entry name" value="CPT"/>
</dbReference>
<sequence>MSAKVIILNGVSSAGKSSLARAIQEQAYSTFLHVEMDAFISFLPNGHEFRPEWFRLDQVETGSGKLPRISNGPRGEALLGVMRSFVIEAAKKGLDLVVDEVCYAAEMEAYRSGLSGCDPHFVKVTAPIDIIEARERARGDRLIGLARGQSTELHEGIAYDSEIDTSGASPRELASKILAQL</sequence>
<dbReference type="RefSeq" id="WP_218317924.1">
    <property type="nucleotide sequence ID" value="NZ_JAGSPB010000003.1"/>
</dbReference>
<organism evidence="1 2">
    <name type="scientific">Erythrobacter ani</name>
    <dbReference type="NCBI Taxonomy" id="2827235"/>
    <lineage>
        <taxon>Bacteria</taxon>
        <taxon>Pseudomonadati</taxon>
        <taxon>Pseudomonadota</taxon>
        <taxon>Alphaproteobacteria</taxon>
        <taxon>Sphingomonadales</taxon>
        <taxon>Erythrobacteraceae</taxon>
        <taxon>Erythrobacter/Porphyrobacter group</taxon>
        <taxon>Erythrobacter</taxon>
    </lineage>
</organism>
<accession>A0ABS6SQH5</accession>
<protein>
    <recommendedName>
        <fullName evidence="3">Chloramphenicol phosphotransferase</fullName>
    </recommendedName>
</protein>
<evidence type="ECO:0000313" key="2">
    <source>
        <dbReference type="Proteomes" id="UP000699975"/>
    </source>
</evidence>
<gene>
    <name evidence="1" type="ORF">KCG45_14050</name>
</gene>
<name>A0ABS6SQH5_9SPHN</name>
<keyword evidence="2" id="KW-1185">Reference proteome</keyword>
<comment type="caution">
    <text evidence="1">The sequence shown here is derived from an EMBL/GenBank/DDBJ whole genome shotgun (WGS) entry which is preliminary data.</text>
</comment>
<evidence type="ECO:0000313" key="1">
    <source>
        <dbReference type="EMBL" id="MBV7267304.1"/>
    </source>
</evidence>
<dbReference type="Proteomes" id="UP000699975">
    <property type="component" value="Unassembled WGS sequence"/>
</dbReference>
<dbReference type="PIRSF" id="PIRSF007531">
    <property type="entry name" value="CPT"/>
    <property type="match status" value="1"/>
</dbReference>
<proteinExistence type="predicted"/>
<dbReference type="EMBL" id="JAGSPB010000003">
    <property type="protein sequence ID" value="MBV7267304.1"/>
    <property type="molecule type" value="Genomic_DNA"/>
</dbReference>
<dbReference type="Pfam" id="PF07931">
    <property type="entry name" value="CPT"/>
    <property type="match status" value="1"/>
</dbReference>
<evidence type="ECO:0008006" key="3">
    <source>
        <dbReference type="Google" id="ProtNLM"/>
    </source>
</evidence>
<reference evidence="1 2" key="1">
    <citation type="submission" date="2021-04" db="EMBL/GenBank/DDBJ databases">
        <authorList>
            <person name="Pira H."/>
            <person name="Risdian C."/>
            <person name="Wink J."/>
        </authorList>
    </citation>
    <scope>NUCLEOTIDE SEQUENCE [LARGE SCALE GENOMIC DNA]</scope>
    <source>
        <strain evidence="1 2">WH131</strain>
    </source>
</reference>